<dbReference type="PANTHER" id="PTHR31516:SF17">
    <property type="entry name" value="STABILIZER OF AXONEMAL MICROTUBULES 2"/>
    <property type="match status" value="1"/>
</dbReference>
<dbReference type="GO" id="GO:0005814">
    <property type="term" value="C:centriole"/>
    <property type="evidence" value="ECO:0007669"/>
    <property type="project" value="TreeGrafter"/>
</dbReference>
<dbReference type="STRING" id="147828.A0A4S2LUZ2"/>
<organism evidence="2 3">
    <name type="scientific">Opisthorchis felineus</name>
    <dbReference type="NCBI Taxonomy" id="147828"/>
    <lineage>
        <taxon>Eukaryota</taxon>
        <taxon>Metazoa</taxon>
        <taxon>Spiralia</taxon>
        <taxon>Lophotrochozoa</taxon>
        <taxon>Platyhelminthes</taxon>
        <taxon>Trematoda</taxon>
        <taxon>Digenea</taxon>
        <taxon>Opisthorchiida</taxon>
        <taxon>Opisthorchiata</taxon>
        <taxon>Opisthorchiidae</taxon>
        <taxon>Opisthorchis</taxon>
    </lineage>
</organism>
<dbReference type="Proteomes" id="UP000308267">
    <property type="component" value="Unassembled WGS sequence"/>
</dbReference>
<sequence>MAPAAKVCICQICNCGRHRCPHSRKKPITTPCGISEYTNKYITYELQPVKSCKPAHRPIEAQGPMESDTTHRKDYVSHPLDVQPSFKPERIYEPPKVHFDGVSTYTKEYIPRQAERMPPAKPPTKRMVEGKFTGEPTYKSDYVKWDLEARHPHVPEAYKPPTEPFKGVATYTTDYVPHEMSPTQSCKPSHQYIASGTPFDSISDYRDAYRQHPLERTMPIVHKDCVQKVGVPMEGLSTHMRDFDWKTGHPPASCKPINKGVHSESPFEGDTTHRTDYKEWPAGLQPTKSMSHLNAYEPPKGVMLGDTTYMRDYTPHDGSTRAQPVGPRYKRMFDLPPFQGTTDYRESYRPWTLGPRERGVGPGTTYYKSTAPFDGCSTTKQHYVPHPGCRPAESCKPHQVAAGGQGEFDDATIYRGDYTRKYLEPCPAALLNTSRSRFAYAQEDENGHLFYYKVAETTSDYAPTQDLLTTNTMTQPVAVAN</sequence>
<comment type="caution">
    <text evidence="2">The sequence shown here is derived from an EMBL/GenBank/DDBJ whole genome shotgun (WGS) entry which is preliminary data.</text>
</comment>
<evidence type="ECO:0000313" key="3">
    <source>
        <dbReference type="Proteomes" id="UP000308267"/>
    </source>
</evidence>
<dbReference type="OrthoDB" id="6219625at2759"/>
<protein>
    <submittedName>
        <fullName evidence="2">Uncharacterized protein</fullName>
    </submittedName>
</protein>
<reference evidence="2 3" key="1">
    <citation type="journal article" date="2019" name="BMC Genomics">
        <title>New insights from Opisthorchis felineus genome: update on genomics of the epidemiologically important liver flukes.</title>
        <authorList>
            <person name="Ershov N.I."/>
            <person name="Mordvinov V.A."/>
            <person name="Prokhortchouk E.B."/>
            <person name="Pakharukova M.Y."/>
            <person name="Gunbin K.V."/>
            <person name="Ustyantsev K."/>
            <person name="Genaev M.A."/>
            <person name="Blinov A.G."/>
            <person name="Mazur A."/>
            <person name="Boulygina E."/>
            <person name="Tsygankova S."/>
            <person name="Khrameeva E."/>
            <person name="Chekanov N."/>
            <person name="Fan G."/>
            <person name="Xiao A."/>
            <person name="Zhang H."/>
            <person name="Xu X."/>
            <person name="Yang H."/>
            <person name="Solovyev V."/>
            <person name="Lee S.M."/>
            <person name="Liu X."/>
            <person name="Afonnikov D.A."/>
            <person name="Skryabin K.G."/>
        </authorList>
    </citation>
    <scope>NUCLEOTIDE SEQUENCE [LARGE SCALE GENOMIC DNA]</scope>
    <source>
        <strain evidence="2">AK-0245</strain>
        <tissue evidence="2">Whole organism</tissue>
    </source>
</reference>
<dbReference type="GO" id="GO:0008017">
    <property type="term" value="F:microtubule binding"/>
    <property type="evidence" value="ECO:0007669"/>
    <property type="project" value="InterPro"/>
</dbReference>
<proteinExistence type="inferred from homology"/>
<name>A0A4S2LUZ2_OPIFE</name>
<keyword evidence="3" id="KW-1185">Reference proteome</keyword>
<dbReference type="GO" id="GO:0036064">
    <property type="term" value="C:ciliary basal body"/>
    <property type="evidence" value="ECO:0007669"/>
    <property type="project" value="TreeGrafter"/>
</dbReference>
<evidence type="ECO:0000256" key="1">
    <source>
        <dbReference type="ARBA" id="ARBA00008738"/>
    </source>
</evidence>
<gene>
    <name evidence="2" type="ORF">CRM22_006068</name>
</gene>
<dbReference type="GO" id="GO:0005879">
    <property type="term" value="C:axonemal microtubule"/>
    <property type="evidence" value="ECO:0007669"/>
    <property type="project" value="TreeGrafter"/>
</dbReference>
<comment type="similarity">
    <text evidence="1">Belongs to the FAM154 family.</text>
</comment>
<dbReference type="InterPro" id="IPR033336">
    <property type="entry name" value="SAXO1/2"/>
</dbReference>
<dbReference type="Pfam" id="PF05217">
    <property type="entry name" value="SAXO1-2"/>
    <property type="match status" value="1"/>
</dbReference>
<evidence type="ECO:0000313" key="2">
    <source>
        <dbReference type="EMBL" id="TGZ65038.1"/>
    </source>
</evidence>
<dbReference type="GO" id="GO:0036126">
    <property type="term" value="C:sperm flagellum"/>
    <property type="evidence" value="ECO:0007669"/>
    <property type="project" value="TreeGrafter"/>
</dbReference>
<dbReference type="AlphaFoldDB" id="A0A4S2LUZ2"/>
<dbReference type="PANTHER" id="PTHR31516">
    <property type="entry name" value="STABILIZER OF AXONEMAL MICROTUBULES 2"/>
    <property type="match status" value="1"/>
</dbReference>
<dbReference type="EMBL" id="SJOL01006546">
    <property type="protein sequence ID" value="TGZ65038.1"/>
    <property type="molecule type" value="Genomic_DNA"/>
</dbReference>
<accession>A0A4S2LUZ2</accession>